<proteinExistence type="inferred from homology"/>
<dbReference type="EMBL" id="MK231134">
    <property type="protein sequence ID" value="QFV17084.1"/>
    <property type="molecule type" value="Genomic_DNA"/>
</dbReference>
<evidence type="ECO:0000256" key="1">
    <source>
        <dbReference type="ARBA" id="ARBA00004508"/>
    </source>
</evidence>
<dbReference type="OMA" id="HAFPFAP"/>
<sequence length="197" mass="22042">MWIIIASYGVLIIVLAIGIGVGVGVIRKVLKKGMKAEMTIGERMLCFGYYLLPVLECMTHCGPDVLNGWMKGLYKRSLGDLVVVYSTYPILGFMIFFMSYFLLVRGILQVRKKVRFHVSQALIIYLLTSIIGSLLNALPEMILMGWFGSTCLDILFILTMGSVIYASYQVWNGELTRLPLISEAAKLQVQDGEGEKK</sequence>
<dbReference type="SMR" id="A0A5P9RTJ7"/>
<feature type="transmembrane region" description="Helical" evidence="7">
    <location>
        <begin position="47"/>
        <end position="70"/>
    </location>
</feature>
<feature type="transmembrane region" description="Helical" evidence="7">
    <location>
        <begin position="144"/>
        <end position="168"/>
    </location>
</feature>
<dbReference type="EMBL" id="MK231135">
    <property type="protein sequence ID" value="QFV17262.1"/>
    <property type="molecule type" value="Genomic_DNA"/>
</dbReference>
<name>A0A5P9RTJ7_CYAME</name>
<evidence type="ECO:0000313" key="8">
    <source>
        <dbReference type="EMBL" id="QFV17084.1"/>
    </source>
</evidence>
<reference evidence="8" key="1">
    <citation type="submission" date="2018-11" db="EMBL/GenBank/DDBJ databases">
        <title>Complete Plastid Genome of Cyanidioschyzon merolae Isolate 5508.</title>
        <authorList>
            <person name="Bi G."/>
        </authorList>
    </citation>
    <scope>NUCLEOTIDE SEQUENCE</scope>
    <source>
        <strain evidence="8">5508</strain>
    </source>
</reference>
<dbReference type="PANTHER" id="PTHR33510:SF5">
    <property type="entry name" value="PROTEIN TIC 20-II, CHLOROPLASTIC"/>
    <property type="match status" value="1"/>
</dbReference>
<comment type="subcellular location">
    <subcellularLocation>
        <location evidence="1 7">Plastid</location>
        <location evidence="1 7">Chloroplast membrane</location>
        <topology evidence="1 7">Multi-pass membrane protein</topology>
    </subcellularLocation>
</comment>
<evidence type="ECO:0000256" key="4">
    <source>
        <dbReference type="ARBA" id="ARBA00022692"/>
    </source>
</evidence>
<dbReference type="PANTHER" id="PTHR33510">
    <property type="entry name" value="PROTEIN TIC 20-II, CHLOROPLASTIC"/>
    <property type="match status" value="1"/>
</dbReference>
<dbReference type="Pfam" id="PF16166">
    <property type="entry name" value="TIC20"/>
    <property type="match status" value="1"/>
</dbReference>
<keyword evidence="7 8" id="KW-0150">Chloroplast</keyword>
<geneLocation type="chloroplast" evidence="8"/>
<evidence type="ECO:0000256" key="7">
    <source>
        <dbReference type="RuleBase" id="RU367003"/>
    </source>
</evidence>
<dbReference type="InterPro" id="IPR005691">
    <property type="entry name" value="Tic20"/>
</dbReference>
<keyword evidence="4 7" id="KW-0812">Transmembrane</keyword>
<evidence type="ECO:0000256" key="3">
    <source>
        <dbReference type="ARBA" id="ARBA00017412"/>
    </source>
</evidence>
<evidence type="ECO:0000256" key="5">
    <source>
        <dbReference type="ARBA" id="ARBA00022989"/>
    </source>
</evidence>
<reference evidence="9" key="2">
    <citation type="submission" date="2018-11" db="EMBL/GenBank/DDBJ databases">
        <title>Complete Plastid Genome of Cyanidioschyzon merolae Isolate 5578.</title>
        <authorList>
            <person name="Bi G."/>
        </authorList>
    </citation>
    <scope>NUCLEOTIDE SEQUENCE</scope>
</reference>
<feature type="transmembrane region" description="Helical" evidence="7">
    <location>
        <begin position="82"/>
        <end position="104"/>
    </location>
</feature>
<comment type="similarity">
    <text evidence="2 7">Belongs to the Tic20 family.</text>
</comment>
<keyword evidence="7 8" id="KW-0934">Plastid</keyword>
<feature type="transmembrane region" description="Helical" evidence="7">
    <location>
        <begin position="116"/>
        <end position="138"/>
    </location>
</feature>
<keyword evidence="5 7" id="KW-1133">Transmembrane helix</keyword>
<accession>A0A5P9RTJ7</accession>
<keyword evidence="6 7" id="KW-0472">Membrane</keyword>
<organism evidence="8">
    <name type="scientific">Cyanidioschyzon merolae</name>
    <name type="common">Red alga</name>
    <dbReference type="NCBI Taxonomy" id="45157"/>
    <lineage>
        <taxon>Eukaryota</taxon>
        <taxon>Rhodophyta</taxon>
        <taxon>Bangiophyceae</taxon>
        <taxon>Cyanidiales</taxon>
        <taxon>Cyanidiaceae</taxon>
        <taxon>Cyanidioschyzon</taxon>
    </lineage>
</organism>
<evidence type="ECO:0000256" key="6">
    <source>
        <dbReference type="ARBA" id="ARBA00023136"/>
    </source>
</evidence>
<protein>
    <recommendedName>
        <fullName evidence="3 7">Tic20 family protein Ycf60</fullName>
    </recommendedName>
</protein>
<evidence type="ECO:0000313" key="9">
    <source>
        <dbReference type="EMBL" id="QFV17262.1"/>
    </source>
</evidence>
<dbReference type="AlphaFoldDB" id="A0A5P9RTJ7"/>
<gene>
    <name evidence="8" type="primary">ycf60</name>
</gene>
<evidence type="ECO:0000256" key="2">
    <source>
        <dbReference type="ARBA" id="ARBA00009596"/>
    </source>
</evidence>
<feature type="transmembrane region" description="Helical" evidence="7">
    <location>
        <begin position="6"/>
        <end position="26"/>
    </location>
</feature>
<dbReference type="GO" id="GO:0031969">
    <property type="term" value="C:chloroplast membrane"/>
    <property type="evidence" value="ECO:0007669"/>
    <property type="project" value="UniProtKB-SubCell"/>
</dbReference>